<comment type="catalytic activity">
    <reaction evidence="1 18">
        <text>a 1,2-diacyl-sn-glycero-3-phosphate + CTP + H(+) = a CDP-1,2-diacyl-sn-glycerol + diphosphate</text>
        <dbReference type="Rhea" id="RHEA:16229"/>
        <dbReference type="ChEBI" id="CHEBI:15378"/>
        <dbReference type="ChEBI" id="CHEBI:33019"/>
        <dbReference type="ChEBI" id="CHEBI:37563"/>
        <dbReference type="ChEBI" id="CHEBI:58332"/>
        <dbReference type="ChEBI" id="CHEBI:58608"/>
        <dbReference type="EC" id="2.7.7.41"/>
    </reaction>
</comment>
<evidence type="ECO:0000256" key="9">
    <source>
        <dbReference type="ARBA" id="ARBA00022516"/>
    </source>
</evidence>
<dbReference type="Pfam" id="PF01148">
    <property type="entry name" value="CTP_transf_1"/>
    <property type="match status" value="1"/>
</dbReference>
<dbReference type="EC" id="2.7.7.41" evidence="6 18"/>
<keyword evidence="11 18" id="KW-0812">Transmembrane</keyword>
<accession>A0A7C4RQH0</accession>
<dbReference type="UniPathway" id="UPA00557">
    <property type="reaction ID" value="UER00614"/>
</dbReference>
<keyword evidence="15 19" id="KW-0472">Membrane</keyword>
<keyword evidence="14" id="KW-0443">Lipid metabolism</keyword>
<dbReference type="InterPro" id="IPR000374">
    <property type="entry name" value="PC_trans"/>
</dbReference>
<keyword evidence="12 18" id="KW-0548">Nucleotidyltransferase</keyword>
<feature type="transmembrane region" description="Helical" evidence="19">
    <location>
        <begin position="136"/>
        <end position="157"/>
    </location>
</feature>
<dbReference type="PROSITE" id="PS01315">
    <property type="entry name" value="CDS"/>
    <property type="match status" value="1"/>
</dbReference>
<keyword evidence="10 18" id="KW-0808">Transferase</keyword>
<evidence type="ECO:0000256" key="5">
    <source>
        <dbReference type="ARBA" id="ARBA00010185"/>
    </source>
</evidence>
<evidence type="ECO:0000256" key="1">
    <source>
        <dbReference type="ARBA" id="ARBA00001698"/>
    </source>
</evidence>
<evidence type="ECO:0000256" key="3">
    <source>
        <dbReference type="ARBA" id="ARBA00005119"/>
    </source>
</evidence>
<evidence type="ECO:0000256" key="2">
    <source>
        <dbReference type="ARBA" id="ARBA00004651"/>
    </source>
</evidence>
<evidence type="ECO:0000256" key="10">
    <source>
        <dbReference type="ARBA" id="ARBA00022679"/>
    </source>
</evidence>
<evidence type="ECO:0000256" key="7">
    <source>
        <dbReference type="ARBA" id="ARBA00019373"/>
    </source>
</evidence>
<keyword evidence="9" id="KW-0444">Lipid biosynthesis</keyword>
<evidence type="ECO:0000256" key="15">
    <source>
        <dbReference type="ARBA" id="ARBA00023136"/>
    </source>
</evidence>
<dbReference type="PANTHER" id="PTHR46382">
    <property type="entry name" value="PHOSPHATIDATE CYTIDYLYLTRANSFERASE"/>
    <property type="match status" value="1"/>
</dbReference>
<proteinExistence type="inferred from homology"/>
<feature type="transmembrane region" description="Helical" evidence="19">
    <location>
        <begin position="109"/>
        <end position="130"/>
    </location>
</feature>
<keyword evidence="16" id="KW-0594">Phospholipid biosynthesis</keyword>
<dbReference type="PANTHER" id="PTHR46382:SF1">
    <property type="entry name" value="PHOSPHATIDATE CYTIDYLYLTRANSFERASE"/>
    <property type="match status" value="1"/>
</dbReference>
<feature type="transmembrane region" description="Helical" evidence="19">
    <location>
        <begin position="204"/>
        <end position="223"/>
    </location>
</feature>
<comment type="pathway">
    <text evidence="3 18">Phospholipid metabolism; CDP-diacylglycerol biosynthesis; CDP-diacylglycerol from sn-glycerol 3-phosphate: step 3/3.</text>
</comment>
<evidence type="ECO:0000256" key="6">
    <source>
        <dbReference type="ARBA" id="ARBA00012487"/>
    </source>
</evidence>
<dbReference type="GO" id="GO:0016024">
    <property type="term" value="P:CDP-diacylglycerol biosynthetic process"/>
    <property type="evidence" value="ECO:0007669"/>
    <property type="project" value="UniProtKB-UniPathway"/>
</dbReference>
<evidence type="ECO:0000256" key="8">
    <source>
        <dbReference type="ARBA" id="ARBA00022475"/>
    </source>
</evidence>
<feature type="transmembrane region" description="Helical" evidence="19">
    <location>
        <begin position="5"/>
        <end position="24"/>
    </location>
</feature>
<comment type="caution">
    <text evidence="20">The sequence shown here is derived from an EMBL/GenBank/DDBJ whole genome shotgun (WGS) entry which is preliminary data.</text>
</comment>
<dbReference type="EMBL" id="DSUH01000012">
    <property type="protein sequence ID" value="HGU31316.1"/>
    <property type="molecule type" value="Genomic_DNA"/>
</dbReference>
<protein>
    <recommendedName>
        <fullName evidence="7 18">Phosphatidate cytidylyltransferase</fullName>
        <ecNumber evidence="6 18">2.7.7.41</ecNumber>
    </recommendedName>
</protein>
<evidence type="ECO:0000256" key="18">
    <source>
        <dbReference type="RuleBase" id="RU003938"/>
    </source>
</evidence>
<evidence type="ECO:0000313" key="20">
    <source>
        <dbReference type="EMBL" id="HGU31316.1"/>
    </source>
</evidence>
<comment type="subcellular location">
    <subcellularLocation>
        <location evidence="2">Cell membrane</location>
        <topology evidence="2">Multi-pass membrane protein</topology>
    </subcellularLocation>
</comment>
<evidence type="ECO:0000256" key="16">
    <source>
        <dbReference type="ARBA" id="ARBA00023209"/>
    </source>
</evidence>
<comment type="pathway">
    <text evidence="4">Lipid metabolism.</text>
</comment>
<organism evidence="20">
    <name type="scientific">Desulfatirhabdium butyrativorans</name>
    <dbReference type="NCBI Taxonomy" id="340467"/>
    <lineage>
        <taxon>Bacteria</taxon>
        <taxon>Pseudomonadati</taxon>
        <taxon>Thermodesulfobacteriota</taxon>
        <taxon>Desulfobacteria</taxon>
        <taxon>Desulfobacterales</taxon>
        <taxon>Desulfatirhabdiaceae</taxon>
        <taxon>Desulfatirhabdium</taxon>
    </lineage>
</organism>
<feature type="transmembrane region" description="Helical" evidence="19">
    <location>
        <begin position="56"/>
        <end position="73"/>
    </location>
</feature>
<evidence type="ECO:0000256" key="11">
    <source>
        <dbReference type="ARBA" id="ARBA00022692"/>
    </source>
</evidence>
<feature type="transmembrane region" description="Helical" evidence="19">
    <location>
        <begin position="178"/>
        <end position="198"/>
    </location>
</feature>
<keyword evidence="13 19" id="KW-1133">Transmembrane helix</keyword>
<keyword evidence="8" id="KW-1003">Cell membrane</keyword>
<evidence type="ECO:0000256" key="4">
    <source>
        <dbReference type="ARBA" id="ARBA00005189"/>
    </source>
</evidence>
<evidence type="ECO:0000256" key="19">
    <source>
        <dbReference type="SAM" id="Phobius"/>
    </source>
</evidence>
<evidence type="ECO:0000256" key="14">
    <source>
        <dbReference type="ARBA" id="ARBA00023098"/>
    </source>
</evidence>
<evidence type="ECO:0000256" key="12">
    <source>
        <dbReference type="ARBA" id="ARBA00022695"/>
    </source>
</evidence>
<evidence type="ECO:0000256" key="13">
    <source>
        <dbReference type="ARBA" id="ARBA00022989"/>
    </source>
</evidence>
<name>A0A7C4RQH0_9BACT</name>
<dbReference type="GO" id="GO:0005886">
    <property type="term" value="C:plasma membrane"/>
    <property type="evidence" value="ECO:0007669"/>
    <property type="project" value="UniProtKB-SubCell"/>
</dbReference>
<reference evidence="20" key="1">
    <citation type="journal article" date="2020" name="mSystems">
        <title>Genome- and Community-Level Interaction Insights into Carbon Utilization and Element Cycling Functions of Hydrothermarchaeota in Hydrothermal Sediment.</title>
        <authorList>
            <person name="Zhou Z."/>
            <person name="Liu Y."/>
            <person name="Xu W."/>
            <person name="Pan J."/>
            <person name="Luo Z.H."/>
            <person name="Li M."/>
        </authorList>
    </citation>
    <scope>NUCLEOTIDE SEQUENCE [LARGE SCALE GENOMIC DNA]</scope>
    <source>
        <strain evidence="20">SpSt-477</strain>
    </source>
</reference>
<dbReference type="GO" id="GO:0004605">
    <property type="term" value="F:phosphatidate cytidylyltransferase activity"/>
    <property type="evidence" value="ECO:0007669"/>
    <property type="project" value="UniProtKB-EC"/>
</dbReference>
<dbReference type="AlphaFoldDB" id="A0A7C4RQH0"/>
<evidence type="ECO:0000256" key="17">
    <source>
        <dbReference type="ARBA" id="ARBA00023264"/>
    </source>
</evidence>
<gene>
    <name evidence="20" type="ORF">ENS29_00495</name>
</gene>
<comment type="similarity">
    <text evidence="5 18">Belongs to the CDS family.</text>
</comment>
<sequence length="268" mass="28708">MRTRWITGLVALPILIYIISWGQGWILSSVVAAVAVLALSELFRMLYAATHRMTRLLFTSWGYVVGVWIVLSAASGSSFGAWAGVFLEVLCVGAIALNRFSEDPDVVDAVVKHVCAVIYIPLSLSSLVWIHTAVDGVIWIYFLLAVVFAGDIGALYVGTYRGRNKLCPTISPKKTIEGALGGIASNLVVGLPIATFGIPKLTFLQAVVVVLCLGVASQIGDLFESVIKRTYGIKDSGAILPGHGGMLDRIDALLFAAPVGWILKTMWG</sequence>
<feature type="transmembrane region" description="Helical" evidence="19">
    <location>
        <begin position="30"/>
        <end position="49"/>
    </location>
</feature>
<feature type="transmembrane region" description="Helical" evidence="19">
    <location>
        <begin position="79"/>
        <end position="97"/>
    </location>
</feature>
<keyword evidence="17" id="KW-1208">Phospholipid metabolism</keyword>